<dbReference type="EMBL" id="UXUI01000823">
    <property type="protein sequence ID" value="VDD85332.1"/>
    <property type="molecule type" value="Genomic_DNA"/>
</dbReference>
<reference evidence="1 2" key="2">
    <citation type="submission" date="2018-10" db="EMBL/GenBank/DDBJ databases">
        <authorList>
            <consortium name="Pathogen Informatics"/>
        </authorList>
    </citation>
    <scope>NUCLEOTIDE SEQUENCE [LARGE SCALE GENOMIC DNA]</scope>
</reference>
<gene>
    <name evidence="1" type="ORF">EVEC_LOCUS475</name>
</gene>
<dbReference type="Proteomes" id="UP000274131">
    <property type="component" value="Unassembled WGS sequence"/>
</dbReference>
<protein>
    <submittedName>
        <fullName evidence="3">Bestrophin homolog</fullName>
    </submittedName>
</protein>
<evidence type="ECO:0000313" key="3">
    <source>
        <dbReference type="WBParaSite" id="EVEC_0000072101-mRNA-1"/>
    </source>
</evidence>
<dbReference type="WBParaSite" id="EVEC_0000072101-mRNA-1">
    <property type="protein sequence ID" value="EVEC_0000072101-mRNA-1"/>
    <property type="gene ID" value="EVEC_0000072101"/>
</dbReference>
<dbReference type="AlphaFoldDB" id="A0A0N4UTR0"/>
<evidence type="ECO:0000313" key="1">
    <source>
        <dbReference type="EMBL" id="VDD85332.1"/>
    </source>
</evidence>
<accession>A0A0N4UTR0</accession>
<evidence type="ECO:0000313" key="2">
    <source>
        <dbReference type="Proteomes" id="UP000274131"/>
    </source>
</evidence>
<organism evidence="3">
    <name type="scientific">Enterobius vermicularis</name>
    <name type="common">Human pinworm</name>
    <dbReference type="NCBI Taxonomy" id="51028"/>
    <lineage>
        <taxon>Eukaryota</taxon>
        <taxon>Metazoa</taxon>
        <taxon>Ecdysozoa</taxon>
        <taxon>Nematoda</taxon>
        <taxon>Chromadorea</taxon>
        <taxon>Rhabditida</taxon>
        <taxon>Spirurina</taxon>
        <taxon>Oxyuridomorpha</taxon>
        <taxon>Oxyuroidea</taxon>
        <taxon>Oxyuridae</taxon>
        <taxon>Enterobius</taxon>
    </lineage>
</organism>
<reference evidence="3" key="1">
    <citation type="submission" date="2017-02" db="UniProtKB">
        <authorList>
            <consortium name="WormBaseParasite"/>
        </authorList>
    </citation>
    <scope>IDENTIFICATION</scope>
</reference>
<proteinExistence type="predicted"/>
<sequence>MTSLCIVDDASNDVPRLEKDIFWASDEVKAVYPKDISGQNVNPLVGSATHAQYGTYSFKDQEAPMVVRKSVDVNAIGLYPKMSLTGRLSRRFRSVAGKFQRYDVKQRMLPLVPKTSKGRCYSRRVSVIDSPSPYHSTLPENHLEDGVQTEVDYNFNSYLHSSAPIKRSTRSSAVSIMDECPTFLRKCLIQL</sequence>
<keyword evidence="2" id="KW-1185">Reference proteome</keyword>
<name>A0A0N4UTR0_ENTVE</name>